<organism evidence="2 3">
    <name type="scientific">Tritrichomonas musculus</name>
    <dbReference type="NCBI Taxonomy" id="1915356"/>
    <lineage>
        <taxon>Eukaryota</taxon>
        <taxon>Metamonada</taxon>
        <taxon>Parabasalia</taxon>
        <taxon>Tritrichomonadida</taxon>
        <taxon>Tritrichomonadidae</taxon>
        <taxon>Tritrichomonas</taxon>
    </lineage>
</organism>
<evidence type="ECO:0000313" key="2">
    <source>
        <dbReference type="EMBL" id="KAK8836967.1"/>
    </source>
</evidence>
<reference evidence="2 3" key="1">
    <citation type="submission" date="2024-04" db="EMBL/GenBank/DDBJ databases">
        <title>Tritrichomonas musculus Genome.</title>
        <authorList>
            <person name="Alves-Ferreira E."/>
            <person name="Grigg M."/>
            <person name="Lorenzi H."/>
            <person name="Galac M."/>
        </authorList>
    </citation>
    <scope>NUCLEOTIDE SEQUENCE [LARGE SCALE GENOMIC DNA]</scope>
    <source>
        <strain evidence="2 3">EAF2021</strain>
    </source>
</reference>
<feature type="coiled-coil region" evidence="1">
    <location>
        <begin position="258"/>
        <end position="379"/>
    </location>
</feature>
<proteinExistence type="predicted"/>
<evidence type="ECO:0000313" key="3">
    <source>
        <dbReference type="Proteomes" id="UP001470230"/>
    </source>
</evidence>
<dbReference type="EMBL" id="JAPFFF010000062">
    <property type="protein sequence ID" value="KAK8836967.1"/>
    <property type="molecule type" value="Genomic_DNA"/>
</dbReference>
<sequence>MSQDHIDTKEIQMLKFNQIDDDDDNDDVDEIVHILIIPKKDFKINYYKLQCKSKLVQQKYHKNEIDCLSNDLLFYQQKHNIKDENIISFFNIIDDKKDYMVMEEYFDYLKLNQMLKIKKMQKILRTFTQKYINDINFVIKIINDHLSSQNNDENDDIMPEIEKVLSENINACLINEQFGNLPISSIYRIISNNFELNQDSIDDNLLFIFINGSIRQRYILFSFLNPKNLSEENLNSLDIILSNPEDFKKYNPLIQSDLKSIIENRKLKEENAKLIEENEQLKEENSKLVEENKNEKTKLNDEIELMKEEKTKLNDEIELMKEENAKLIKENEQVKEENAKLIKENEQVKEENAKLIKENEQVKEENAKLLSNKEKFLKELSLIWSILCKLNKESFLSIQPNFNSFKFVPRSLEEPALINLLNQEERRLCIASQSSDDIYNVIDPKTNDYFSIYANGFISFELPEKVIICGFKVFSATFDFPKTFNIEIDGEIVHKVKEAEELDEENKEMTININPKEGKVVKFVLTGPQWEDHRNKDNVIHVCLKRFEILSEDQKYSKGVFDTLVQSCENQDPHKCNVLNSASLYDFNSFYLIDNTKQICTLGKKEKSWFQIELTKGLAVISHCRIKMFSEDLYLKSFRIVGSDDCNIPVDEWKEIYSVDDNKHELLDIYEFPKPSPPIKYVRLIMIEVKNPKYNYLAFYHLDFFGYYFPN</sequence>
<dbReference type="Proteomes" id="UP001470230">
    <property type="component" value="Unassembled WGS sequence"/>
</dbReference>
<gene>
    <name evidence="2" type="ORF">M9Y10_037003</name>
</gene>
<keyword evidence="3" id="KW-1185">Reference proteome</keyword>
<accession>A0ABR2GTT5</accession>
<evidence type="ECO:0008006" key="4">
    <source>
        <dbReference type="Google" id="ProtNLM"/>
    </source>
</evidence>
<evidence type="ECO:0000256" key="1">
    <source>
        <dbReference type="SAM" id="Coils"/>
    </source>
</evidence>
<name>A0ABR2GTT5_9EUKA</name>
<keyword evidence="1" id="KW-0175">Coiled coil</keyword>
<protein>
    <recommendedName>
        <fullName evidence="4">SUN domain-containing protein</fullName>
    </recommendedName>
</protein>
<comment type="caution">
    <text evidence="2">The sequence shown here is derived from an EMBL/GenBank/DDBJ whole genome shotgun (WGS) entry which is preliminary data.</text>
</comment>